<evidence type="ECO:0000313" key="5">
    <source>
        <dbReference type="EMBL" id="EKS41359.1"/>
    </source>
</evidence>
<evidence type="ECO:0000256" key="3">
    <source>
        <dbReference type="ARBA" id="ARBA00023002"/>
    </source>
</evidence>
<dbReference type="EMBL" id="AGWX01000001">
    <property type="protein sequence ID" value="EKS41359.1"/>
    <property type="molecule type" value="Genomic_DNA"/>
</dbReference>
<dbReference type="NCBIfam" id="TIGR02423">
    <property type="entry name" value="protocat_alph"/>
    <property type="match status" value="1"/>
</dbReference>
<evidence type="ECO:0000259" key="4">
    <source>
        <dbReference type="PROSITE" id="PS00083"/>
    </source>
</evidence>
<keyword evidence="2 5" id="KW-0223">Dioxygenase</keyword>
<organism evidence="5 6">
    <name type="scientific">Afipia broomeae ATCC 49717</name>
    <dbReference type="NCBI Taxonomy" id="883078"/>
    <lineage>
        <taxon>Bacteria</taxon>
        <taxon>Pseudomonadati</taxon>
        <taxon>Pseudomonadota</taxon>
        <taxon>Alphaproteobacteria</taxon>
        <taxon>Hyphomicrobiales</taxon>
        <taxon>Nitrobacteraceae</taxon>
        <taxon>Afipia</taxon>
    </lineage>
</organism>
<dbReference type="SUPFAM" id="SSF49482">
    <property type="entry name" value="Aromatic compound dioxygenase"/>
    <property type="match status" value="1"/>
</dbReference>
<proteinExistence type="inferred from homology"/>
<feature type="domain" description="Intradiol ring-cleavage dioxygenases" evidence="4">
    <location>
        <begin position="46"/>
        <end position="74"/>
    </location>
</feature>
<protein>
    <submittedName>
        <fullName evidence="5">Protocatechuate 3,4-dioxygenase, alpha subunit</fullName>
    </submittedName>
</protein>
<comment type="similarity">
    <text evidence="1">Belongs to the intradiol ring-cleavage dioxygenase family.</text>
</comment>
<dbReference type="RefSeq" id="WP_006019160.1">
    <property type="nucleotide sequence ID" value="NZ_KB375282.1"/>
</dbReference>
<dbReference type="InterPro" id="IPR050770">
    <property type="entry name" value="Intradiol_RC_Dioxygenase"/>
</dbReference>
<dbReference type="Gene3D" id="2.60.130.10">
    <property type="entry name" value="Aromatic compound dioxygenase"/>
    <property type="match status" value="1"/>
</dbReference>
<dbReference type="eggNOG" id="COG3485">
    <property type="taxonomic scope" value="Bacteria"/>
</dbReference>
<evidence type="ECO:0000256" key="1">
    <source>
        <dbReference type="ARBA" id="ARBA00007825"/>
    </source>
</evidence>
<keyword evidence="6" id="KW-1185">Reference proteome</keyword>
<evidence type="ECO:0000256" key="2">
    <source>
        <dbReference type="ARBA" id="ARBA00022964"/>
    </source>
</evidence>
<accession>K8PKS8</accession>
<dbReference type="InterPro" id="IPR012786">
    <property type="entry name" value="Protocat_dOase_a"/>
</dbReference>
<dbReference type="AlphaFoldDB" id="K8PKS8"/>
<dbReference type="Pfam" id="PF00775">
    <property type="entry name" value="Dioxygenase_C"/>
    <property type="match status" value="1"/>
</dbReference>
<sequence>MSTITPSQTVGPFFAYGLTPNGRYAWNDVATNDLVTPKLIGSRIRLEGTLYDGDGSPVPDGMIEIWQADGQGRFQSGQDAGGGLSNTAFKGFGRCATGADGVFAFSTIKPGPVEGSFGGYQAPHILVAVFARGMLVHAFTRIYFDDEPANASDPVLQVVPAERRATLVAKRQADGVEYRFDIRLQGDRETVFFDV</sequence>
<dbReference type="GO" id="GO:0008199">
    <property type="term" value="F:ferric iron binding"/>
    <property type="evidence" value="ECO:0007669"/>
    <property type="project" value="InterPro"/>
</dbReference>
<gene>
    <name evidence="5" type="ORF">HMPREF9695_00451</name>
</gene>
<name>K8PKS8_9BRAD</name>
<evidence type="ECO:0000313" key="6">
    <source>
        <dbReference type="Proteomes" id="UP000001096"/>
    </source>
</evidence>
<dbReference type="HOGENOM" id="CLU_027719_7_1_5"/>
<dbReference type="CDD" id="cd03463">
    <property type="entry name" value="3_4-PCD_alpha"/>
    <property type="match status" value="1"/>
</dbReference>
<dbReference type="InterPro" id="IPR000627">
    <property type="entry name" value="Intradiol_dOase_C"/>
</dbReference>
<dbReference type="GO" id="GO:0018578">
    <property type="term" value="F:protocatechuate 3,4-dioxygenase activity"/>
    <property type="evidence" value="ECO:0007669"/>
    <property type="project" value="InterPro"/>
</dbReference>
<comment type="caution">
    <text evidence="5">The sequence shown here is derived from an EMBL/GenBank/DDBJ whole genome shotgun (WGS) entry which is preliminary data.</text>
</comment>
<dbReference type="Proteomes" id="UP000001096">
    <property type="component" value="Unassembled WGS sequence"/>
</dbReference>
<keyword evidence="3" id="KW-0560">Oxidoreductase</keyword>
<reference evidence="5 6" key="1">
    <citation type="submission" date="2012-04" db="EMBL/GenBank/DDBJ databases">
        <title>The Genome Sequence of Afipia broomeae ATCC 49717.</title>
        <authorList>
            <consortium name="The Broad Institute Genome Sequencing Platform"/>
            <person name="Earl A."/>
            <person name="Ward D."/>
            <person name="Feldgarden M."/>
            <person name="Gevers D."/>
            <person name="Huys G."/>
            <person name="Walker B."/>
            <person name="Young S.K."/>
            <person name="Zeng Q."/>
            <person name="Gargeya S."/>
            <person name="Fitzgerald M."/>
            <person name="Haas B."/>
            <person name="Abouelleil A."/>
            <person name="Alvarado L."/>
            <person name="Arachchi H.M."/>
            <person name="Berlin A."/>
            <person name="Chapman S.B."/>
            <person name="Goldberg J."/>
            <person name="Griggs A."/>
            <person name="Gujja S."/>
            <person name="Hansen M."/>
            <person name="Howarth C."/>
            <person name="Imamovic A."/>
            <person name="Larimer J."/>
            <person name="McCowen C."/>
            <person name="Montmayeur A."/>
            <person name="Murphy C."/>
            <person name="Neiman D."/>
            <person name="Pearson M."/>
            <person name="Priest M."/>
            <person name="Roberts A."/>
            <person name="Saif S."/>
            <person name="Shea T."/>
            <person name="Sisk P."/>
            <person name="Sykes S."/>
            <person name="Wortman J."/>
            <person name="Nusbaum C."/>
            <person name="Birren B."/>
        </authorList>
    </citation>
    <scope>NUCLEOTIDE SEQUENCE [LARGE SCALE GENOMIC DNA]</scope>
    <source>
        <strain evidence="5 6">ATCC 49717</strain>
    </source>
</reference>
<dbReference type="PANTHER" id="PTHR33711:SF9">
    <property type="entry name" value="PROTOCATECHUATE 3,4-DIOXYGENASE ALPHA CHAIN"/>
    <property type="match status" value="1"/>
</dbReference>
<dbReference type="InterPro" id="IPR015889">
    <property type="entry name" value="Intradiol_dOase_core"/>
</dbReference>
<dbReference type="PANTHER" id="PTHR33711">
    <property type="entry name" value="DIOXYGENASE, PUTATIVE (AFU_ORTHOLOGUE AFUA_2G02910)-RELATED"/>
    <property type="match status" value="1"/>
</dbReference>
<dbReference type="PATRIC" id="fig|883078.3.peg.473"/>
<dbReference type="PROSITE" id="PS00083">
    <property type="entry name" value="INTRADIOL_DIOXYGENAS"/>
    <property type="match status" value="1"/>
</dbReference>